<feature type="region of interest" description="Disordered" evidence="1">
    <location>
        <begin position="36"/>
        <end position="82"/>
    </location>
</feature>
<proteinExistence type="predicted"/>
<dbReference type="AlphaFoldDB" id="A0AAP0GFD3"/>
<accession>A0AAP0GFD3</accession>
<sequence>MHPYFCSPQARPPPRNFWPGRELATALSSRLQGVPRYQKQPPLVPAHPRAYRRRPRRARDVPEAGDRGDRQPVATYHTDVDE</sequence>
<organism evidence="2 3">
    <name type="scientific">Platanthera zijinensis</name>
    <dbReference type="NCBI Taxonomy" id="2320716"/>
    <lineage>
        <taxon>Eukaryota</taxon>
        <taxon>Viridiplantae</taxon>
        <taxon>Streptophyta</taxon>
        <taxon>Embryophyta</taxon>
        <taxon>Tracheophyta</taxon>
        <taxon>Spermatophyta</taxon>
        <taxon>Magnoliopsida</taxon>
        <taxon>Liliopsida</taxon>
        <taxon>Asparagales</taxon>
        <taxon>Orchidaceae</taxon>
        <taxon>Orchidoideae</taxon>
        <taxon>Orchideae</taxon>
        <taxon>Orchidinae</taxon>
        <taxon>Platanthera</taxon>
    </lineage>
</organism>
<gene>
    <name evidence="2" type="ORF">KSP39_PZI000879</name>
</gene>
<reference evidence="2 3" key="1">
    <citation type="journal article" date="2022" name="Nat. Plants">
        <title>Genomes of leafy and leafless Platanthera orchids illuminate the evolution of mycoheterotrophy.</title>
        <authorList>
            <person name="Li M.H."/>
            <person name="Liu K.W."/>
            <person name="Li Z."/>
            <person name="Lu H.C."/>
            <person name="Ye Q.L."/>
            <person name="Zhang D."/>
            <person name="Wang J.Y."/>
            <person name="Li Y.F."/>
            <person name="Zhong Z.M."/>
            <person name="Liu X."/>
            <person name="Yu X."/>
            <person name="Liu D.K."/>
            <person name="Tu X.D."/>
            <person name="Liu B."/>
            <person name="Hao Y."/>
            <person name="Liao X.Y."/>
            <person name="Jiang Y.T."/>
            <person name="Sun W.H."/>
            <person name="Chen J."/>
            <person name="Chen Y.Q."/>
            <person name="Ai Y."/>
            <person name="Zhai J.W."/>
            <person name="Wu S.S."/>
            <person name="Zhou Z."/>
            <person name="Hsiao Y.Y."/>
            <person name="Wu W.L."/>
            <person name="Chen Y.Y."/>
            <person name="Lin Y.F."/>
            <person name="Hsu J.L."/>
            <person name="Li C.Y."/>
            <person name="Wang Z.W."/>
            <person name="Zhao X."/>
            <person name="Zhong W.Y."/>
            <person name="Ma X.K."/>
            <person name="Ma L."/>
            <person name="Huang J."/>
            <person name="Chen G.Z."/>
            <person name="Huang M.Z."/>
            <person name="Huang L."/>
            <person name="Peng D.H."/>
            <person name="Luo Y.B."/>
            <person name="Zou S.Q."/>
            <person name="Chen S.P."/>
            <person name="Lan S."/>
            <person name="Tsai W.C."/>
            <person name="Van de Peer Y."/>
            <person name="Liu Z.J."/>
        </authorList>
    </citation>
    <scope>NUCLEOTIDE SEQUENCE [LARGE SCALE GENOMIC DNA]</scope>
    <source>
        <strain evidence="2">Lor287</strain>
    </source>
</reference>
<keyword evidence="3" id="KW-1185">Reference proteome</keyword>
<dbReference type="Proteomes" id="UP001418222">
    <property type="component" value="Unassembled WGS sequence"/>
</dbReference>
<evidence type="ECO:0000313" key="2">
    <source>
        <dbReference type="EMBL" id="KAK8956836.1"/>
    </source>
</evidence>
<evidence type="ECO:0000256" key="1">
    <source>
        <dbReference type="SAM" id="MobiDB-lite"/>
    </source>
</evidence>
<evidence type="ECO:0000313" key="3">
    <source>
        <dbReference type="Proteomes" id="UP001418222"/>
    </source>
</evidence>
<comment type="caution">
    <text evidence="2">The sequence shown here is derived from an EMBL/GenBank/DDBJ whole genome shotgun (WGS) entry which is preliminary data.</text>
</comment>
<name>A0AAP0GFD3_9ASPA</name>
<feature type="compositionally biased region" description="Basic and acidic residues" evidence="1">
    <location>
        <begin position="58"/>
        <end position="70"/>
    </location>
</feature>
<protein>
    <submittedName>
        <fullName evidence="2">Uncharacterized protein</fullName>
    </submittedName>
</protein>
<dbReference type="EMBL" id="JBBWWQ010000001">
    <property type="protein sequence ID" value="KAK8956836.1"/>
    <property type="molecule type" value="Genomic_DNA"/>
</dbReference>